<keyword evidence="2" id="KW-1185">Reference proteome</keyword>
<proteinExistence type="predicted"/>
<organism evidence="1 2">
    <name type="scientific">Ignavibacterium album (strain DSM 19864 / JCM 16511 / NBRC 101810 / Mat9-16)</name>
    <dbReference type="NCBI Taxonomy" id="945713"/>
    <lineage>
        <taxon>Bacteria</taxon>
        <taxon>Pseudomonadati</taxon>
        <taxon>Ignavibacteriota</taxon>
        <taxon>Ignavibacteria</taxon>
        <taxon>Ignavibacteriales</taxon>
        <taxon>Ignavibacteriaceae</taxon>
        <taxon>Ignavibacterium</taxon>
    </lineage>
</organism>
<evidence type="ECO:0000313" key="2">
    <source>
        <dbReference type="Proteomes" id="UP000007394"/>
    </source>
</evidence>
<sequence length="151" mass="17796">MSGFNPNCFWTYNCGAKDYDFYATLRNLTVQRNNLQFIRISLYYWNEIDGWKIKSQTFVQQNAPTSDPFTFYAQLYHSWCKGIQNCYQNYFGKQYKFSTLVEIIYGGNGQSLVIDEYFYDSNSVSTNLKYCKTDAFYNETHPSCTNELPNC</sequence>
<dbReference type="STRING" id="945713.IALB_2327"/>
<dbReference type="EMBL" id="CP003418">
    <property type="protein sequence ID" value="AFH50030.1"/>
    <property type="molecule type" value="Genomic_DNA"/>
</dbReference>
<accession>I0AM23</accession>
<reference evidence="1 2" key="1">
    <citation type="journal article" date="2012" name="Front. Microbiol.">
        <title>Complete genome of Ignavibacterium album, a metabolically versatile, flagellated, facultative anaerobe from the phylum Chlorobi.</title>
        <authorList>
            <person name="Liu Z."/>
            <person name="Frigaard N.-U."/>
            <person name="Vogl K."/>
            <person name="Iino T."/>
            <person name="Ohkuma M."/>
            <person name="Overmann J."/>
            <person name="Bryant D.A."/>
        </authorList>
    </citation>
    <scope>NUCLEOTIDE SEQUENCE [LARGE SCALE GENOMIC DNA]</scope>
    <source>
        <strain evidence="2">DSM 19864 / JCM 16511 / NBRC 101810 / Mat9-16</strain>
    </source>
</reference>
<dbReference type="KEGG" id="ial:IALB_2327"/>
<dbReference type="HOGENOM" id="CLU_1784267_0_0_10"/>
<dbReference type="Proteomes" id="UP000007394">
    <property type="component" value="Chromosome"/>
</dbReference>
<gene>
    <name evidence="1" type="ordered locus">IALB_2327</name>
</gene>
<evidence type="ECO:0000313" key="1">
    <source>
        <dbReference type="EMBL" id="AFH50030.1"/>
    </source>
</evidence>
<dbReference type="RefSeq" id="WP_014561179.1">
    <property type="nucleotide sequence ID" value="NC_017464.1"/>
</dbReference>
<dbReference type="AlphaFoldDB" id="I0AM23"/>
<protein>
    <submittedName>
        <fullName evidence="1">Uncharacterized protein</fullName>
    </submittedName>
</protein>
<name>I0AM23_IGNAJ</name>